<evidence type="ECO:0000313" key="2">
    <source>
        <dbReference type="EMBL" id="TCD02749.1"/>
    </source>
</evidence>
<evidence type="ECO:0000256" key="1">
    <source>
        <dbReference type="SAM" id="Phobius"/>
    </source>
</evidence>
<name>A0A4R0NRD9_9SPHI</name>
<evidence type="ECO:0000313" key="3">
    <source>
        <dbReference type="Proteomes" id="UP000293347"/>
    </source>
</evidence>
<dbReference type="InterPro" id="IPR050445">
    <property type="entry name" value="Bact_polysacc_biosynth/exp"/>
</dbReference>
<feature type="transmembrane region" description="Helical" evidence="1">
    <location>
        <begin position="327"/>
        <end position="351"/>
    </location>
</feature>
<dbReference type="PANTHER" id="PTHR32309">
    <property type="entry name" value="TYROSINE-PROTEIN KINASE"/>
    <property type="match status" value="1"/>
</dbReference>
<feature type="transmembrane region" description="Helical" evidence="1">
    <location>
        <begin position="27"/>
        <end position="48"/>
    </location>
</feature>
<dbReference type="RefSeq" id="WP_131592659.1">
    <property type="nucleotide sequence ID" value="NZ_SJSL01000001.1"/>
</dbReference>
<dbReference type="EMBL" id="SJSL01000001">
    <property type="protein sequence ID" value="TCD02749.1"/>
    <property type="molecule type" value="Genomic_DNA"/>
</dbReference>
<sequence length="359" mass="40136">MEQVKSEISVQELLFKFKDWMRYLLSYWKTILFAGLVGAIIGLSYAAFTIPEYTAKTTFVLEEDAMGGSMGGLGQMAGLAAMVGIDIGGSSNGLFQGDNIAALYKSRVMLEKALLTRAVIGDKEQLLIDSYVEVAGLKKKWFRSTKYADAHFTEVTGRPETRLADSLLLEVIEDIDKKYLKVGKPDKKLNVISVEFTAENEEFAKVFNRTIVATVNEFYIETKTKKSLSNIRVLQQQTDSVKAVMNGAISRAARVVDITPNLNITRSSQRTDPVQRSQFNAEANKAILTELVKNLELSKMNFLKDKPLIQVIDEPTFPIKKEKPGKAAMTAFGFLLATILVVFILVFKHFFSRLNMSVR</sequence>
<proteinExistence type="predicted"/>
<dbReference type="Proteomes" id="UP000293347">
    <property type="component" value="Unassembled WGS sequence"/>
</dbReference>
<organism evidence="2 3">
    <name type="scientific">Pedobacter psychroterrae</name>
    <dbReference type="NCBI Taxonomy" id="2530453"/>
    <lineage>
        <taxon>Bacteria</taxon>
        <taxon>Pseudomonadati</taxon>
        <taxon>Bacteroidota</taxon>
        <taxon>Sphingobacteriia</taxon>
        <taxon>Sphingobacteriales</taxon>
        <taxon>Sphingobacteriaceae</taxon>
        <taxon>Pedobacter</taxon>
    </lineage>
</organism>
<reference evidence="2 3" key="1">
    <citation type="submission" date="2019-02" db="EMBL/GenBank/DDBJ databases">
        <title>Pedobacter sp. RP-1-14 sp. nov., isolated from Arctic soil.</title>
        <authorList>
            <person name="Dahal R.H."/>
        </authorList>
    </citation>
    <scope>NUCLEOTIDE SEQUENCE [LARGE SCALE GENOMIC DNA]</scope>
    <source>
        <strain evidence="2 3">RP-1-14</strain>
    </source>
</reference>
<comment type="caution">
    <text evidence="2">The sequence shown here is derived from an EMBL/GenBank/DDBJ whole genome shotgun (WGS) entry which is preliminary data.</text>
</comment>
<gene>
    <name evidence="2" type="ORF">EZ437_01800</name>
</gene>
<keyword evidence="1" id="KW-0812">Transmembrane</keyword>
<keyword evidence="1" id="KW-1133">Transmembrane helix</keyword>
<dbReference type="PANTHER" id="PTHR32309:SF31">
    <property type="entry name" value="CAPSULAR EXOPOLYSACCHARIDE FAMILY"/>
    <property type="match status" value="1"/>
</dbReference>
<dbReference type="AlphaFoldDB" id="A0A4R0NRD9"/>
<dbReference type="OrthoDB" id="745212at2"/>
<protein>
    <submittedName>
        <fullName evidence="2">Lipopolysaccharide biosynthesis protein</fullName>
    </submittedName>
</protein>
<keyword evidence="3" id="KW-1185">Reference proteome</keyword>
<keyword evidence="1" id="KW-0472">Membrane</keyword>
<accession>A0A4R0NRD9</accession>